<evidence type="ECO:0000313" key="3">
    <source>
        <dbReference type="Proteomes" id="UP000248987"/>
    </source>
</evidence>
<name>A0A1A7R420_9FLAO</name>
<feature type="domain" description="5'-Nucleotidase C-terminal" evidence="1">
    <location>
        <begin position="73"/>
        <end position="213"/>
    </location>
</feature>
<dbReference type="PROSITE" id="PS51257">
    <property type="entry name" value="PROKAR_LIPOPROTEIN"/>
    <property type="match status" value="1"/>
</dbReference>
<dbReference type="GO" id="GO:0009166">
    <property type="term" value="P:nucleotide catabolic process"/>
    <property type="evidence" value="ECO:0007669"/>
    <property type="project" value="InterPro"/>
</dbReference>
<dbReference type="AlphaFoldDB" id="A0A1A7R420"/>
<comment type="caution">
    <text evidence="2">The sequence shown here is derived from an EMBL/GenBank/DDBJ whole genome shotgun (WGS) entry which is preliminary data.</text>
</comment>
<evidence type="ECO:0000259" key="1">
    <source>
        <dbReference type="Pfam" id="PF02872"/>
    </source>
</evidence>
<dbReference type="InterPro" id="IPR036907">
    <property type="entry name" value="5'-Nucleotdase_C_sf"/>
</dbReference>
<dbReference type="PANTHER" id="PTHR11575">
    <property type="entry name" value="5'-NUCLEOTIDASE-RELATED"/>
    <property type="match status" value="1"/>
</dbReference>
<protein>
    <submittedName>
        <fullName evidence="2">5'-nucleotidase-like protein</fullName>
    </submittedName>
</protein>
<dbReference type="Pfam" id="PF02872">
    <property type="entry name" value="5_nucleotid_C"/>
    <property type="match status" value="1"/>
</dbReference>
<dbReference type="OrthoDB" id="4762412at2"/>
<dbReference type="EMBL" id="QLLQ01000005">
    <property type="protein sequence ID" value="RAJ24861.1"/>
    <property type="molecule type" value="Genomic_DNA"/>
</dbReference>
<gene>
    <name evidence="2" type="ORF">LX77_01860</name>
</gene>
<dbReference type="Gene3D" id="3.90.780.10">
    <property type="entry name" value="5'-Nucleotidase, C-terminal domain"/>
    <property type="match status" value="1"/>
</dbReference>
<dbReference type="PRINTS" id="PR01607">
    <property type="entry name" value="APYRASEFAMLY"/>
</dbReference>
<dbReference type="RefSeq" id="WP_066432079.1">
    <property type="nucleotide sequence ID" value="NZ_LZRN01000008.1"/>
</dbReference>
<organism evidence="2 3">
    <name type="scientific">Gelidibacter algens</name>
    <dbReference type="NCBI Taxonomy" id="49280"/>
    <lineage>
        <taxon>Bacteria</taxon>
        <taxon>Pseudomonadati</taxon>
        <taxon>Bacteroidota</taxon>
        <taxon>Flavobacteriia</taxon>
        <taxon>Flavobacteriales</taxon>
        <taxon>Flavobacteriaceae</taxon>
        <taxon>Gelidibacter</taxon>
    </lineage>
</organism>
<keyword evidence="3" id="KW-1185">Reference proteome</keyword>
<evidence type="ECO:0000313" key="2">
    <source>
        <dbReference type="EMBL" id="RAJ24861.1"/>
    </source>
</evidence>
<accession>A0A1A7R420</accession>
<dbReference type="SUPFAM" id="SSF55816">
    <property type="entry name" value="5'-nucleotidase (syn. UDP-sugar hydrolase), C-terminal domain"/>
    <property type="match status" value="1"/>
</dbReference>
<reference evidence="2 3" key="1">
    <citation type="submission" date="2018-06" db="EMBL/GenBank/DDBJ databases">
        <title>Genomic Encyclopedia of Archaeal and Bacterial Type Strains, Phase II (KMG-II): from individual species to whole genera.</title>
        <authorList>
            <person name="Goeker M."/>
        </authorList>
    </citation>
    <scope>NUCLEOTIDE SEQUENCE [LARGE SCALE GENOMIC DNA]</scope>
    <source>
        <strain evidence="2 3">DSM 12408</strain>
    </source>
</reference>
<dbReference type="GO" id="GO:0016787">
    <property type="term" value="F:hydrolase activity"/>
    <property type="evidence" value="ECO:0007669"/>
    <property type="project" value="InterPro"/>
</dbReference>
<dbReference type="PANTHER" id="PTHR11575:SF24">
    <property type="entry name" value="5'-NUCLEOTIDASE"/>
    <property type="match status" value="1"/>
</dbReference>
<dbReference type="STRING" id="49280.A9996_05635"/>
<dbReference type="InterPro" id="IPR006179">
    <property type="entry name" value="5_nucleotidase/apyrase"/>
</dbReference>
<proteinExistence type="predicted"/>
<sequence length="252" mass="28405">MKFKNIFLVLGLLLSFSCKTPSDVYKIEGKNVNVNDSIQAKPSIESFIKPYRENINKDLDSILAYAVDTYSKSDGHLNTAIGNLMADVVYDEADPVFFKRTGAHIDFVLLNHGGIRSIISKGPITKRTAFEMMPFENSIVVSKLPGAQVKELLDYLAKAKRAHPISQLKIVLDKDANVVESSIKKLPIDFNKTYYIATNDYLINGGDGMDFFKASEEVIVLDYKIRNALIDYFMKTDTLNPVMDDRFIQLKD</sequence>
<dbReference type="Proteomes" id="UP000248987">
    <property type="component" value="Unassembled WGS sequence"/>
</dbReference>
<dbReference type="InterPro" id="IPR008334">
    <property type="entry name" value="5'-Nucleotdase_C"/>
</dbReference>